<dbReference type="Gene3D" id="3.40.1110.10">
    <property type="entry name" value="Calcium-transporting ATPase, cytoplasmic domain N"/>
    <property type="match status" value="1"/>
</dbReference>
<keyword evidence="6 10" id="KW-0067">ATP-binding</keyword>
<protein>
    <recommendedName>
        <fullName evidence="11">HMA domain-containing protein</fullName>
    </recommendedName>
</protein>
<accession>A0A8H6RYY8</accession>
<dbReference type="SFLD" id="SFLDF00027">
    <property type="entry name" value="p-type_atpase"/>
    <property type="match status" value="1"/>
</dbReference>
<dbReference type="GO" id="GO:0005507">
    <property type="term" value="F:copper ion binding"/>
    <property type="evidence" value="ECO:0007669"/>
    <property type="project" value="TreeGrafter"/>
</dbReference>
<sequence>MVGNPKPYRFASAMVSPPHTTLFVRNLHCPSCVLTIEHALADLSNDVFVDLVSGVVSVHHPDSVAPEAIATAIAEAGFDVDGPQSRSTFSEQDRLKHVEQCSFCKKAAAETARAVRKRLTLGVSGMSCASCTSAITHALEALEGVDDVAVSLMDKSAVLTIDDESLADTAVEAVEDCGFDATVISIDPISISQSSSESRTISLHVDGMFCAHCPTRVMAAIESLGPRVVVEAPITSHTNPILRISYKPEAPAFTIRTIMATLESANSPPFKVSVSKPPSIEDRARIMHAREQRRLLYRLIFTVIVAIPTFIIGIVFMSLVHDGNPTKKYLMEPMWTGNTSRTTWALFFLAIPVMFYSAGVFHRRSLKEIYALWRPGSKTPVWRRLVRFGSMNLLVSMGVSVAFFASIGLLALSAQQQPQTQGDTTTYFDSVVFLTMFLLSGRYLEAYSKQRTADAVTALVGLRPVKAQLVVASAPLEIVPEKSADYDPEKADDDSRVGAEQRIVDVSLDLLEVGDIVRCNTGATPPADGTIISVLGSENDAFTFDESMLTGESMPVVKKPGDQVYLGVGGGTMLDGIVAVVREGATRRAPIERLADLITGYFVPVITLLAIVTWLVWLSLAESGVLPSSYLDIKTGGWVVWSLEFSIAVFVVACPCGIGLAAPTALLVGSGIAAKNGILARGGGEAFQEMSRVDVVVFDKTGTLTTGANPTVSDSVFVNAGSTYAREDVLGMAAALEGASSHPLGRAVHAYARDHGAKEMSASDVSEKPGLGLTGRFDSLRVVVGSQALVEQNGAVVDASTAQTVDRWKADAQSVVFMAISTGAEYELAAVFAVSDSIRSEAPEVVAWLKKQRIEPWIISGDNPTTTLAVARQLGIAEGNVIAGVLPHEKGEKIEMLQKQPSSRRKSPSRSIVAMVGDGINDSVALTVADIGIAIGSGTATLLSAPGEMHELETTLVNGQLQRVYKHLWPSCRTFWLWSTELYGDRTYVVYENERYTFKQMRALTLKAAAVFRDVYGVKKGAYMLHCDRIAICARNLPEYLVAEWACHLIGGVAVLVNAWLPAEPLLYCLTHADCKIILLDPERADRLVSERSKLGNTDLLVFEPGSRTWKGIQVWKAVQDNFKGDCQKILTQDPNILPEDDAVIFFTSGTTGLPKGVLSTQRQFLTNSMNANIFHRHILSVNRNTGDGIPSEGYVAAYLVAAPFFHATGTTSLTLAATIGGAKMVLIRKWEPKRAVELIRRENIGMAGGVPSMSLDLIESDFGDYKGLGTLTFGGAPTPAPLLARAEKIFPGILLNHAYGLTECNSIAISVAGEDWVARPTTCGLPSPVNDVTVVKDGKVLPAGEQGEIWLKGCNIMKGYWRDQAATDKVLTKDGWLKSGDIGYVDEEGFVYIRDRMKDIIIRGGENIDSTTVENALFTDGVLEVAAVGVPDPRLGELVVAAVTTRVGHKLTEESLIALARSRLPHFAVPVMVIFVPELEHNAAGKIMKGGIRKLAAEEWAKRLKTKAKL</sequence>
<evidence type="ECO:0000256" key="6">
    <source>
        <dbReference type="ARBA" id="ARBA00022840"/>
    </source>
</evidence>
<dbReference type="FunFam" id="3.30.70.100:FF:000001">
    <property type="entry name" value="ATPase copper transporting beta"/>
    <property type="match status" value="1"/>
</dbReference>
<dbReference type="InterPro" id="IPR027256">
    <property type="entry name" value="P-typ_ATPase_IB"/>
</dbReference>
<dbReference type="InterPro" id="IPR001757">
    <property type="entry name" value="P_typ_ATPase"/>
</dbReference>
<evidence type="ECO:0000256" key="2">
    <source>
        <dbReference type="ARBA" id="ARBA00006024"/>
    </source>
</evidence>
<dbReference type="InterPro" id="IPR018303">
    <property type="entry name" value="ATPase_P-typ_P_site"/>
</dbReference>
<comment type="subcellular location">
    <subcellularLocation>
        <location evidence="1">Membrane</location>
        <topology evidence="1">Multi-pass membrane protein</topology>
    </subcellularLocation>
</comment>
<dbReference type="Pfam" id="PF00122">
    <property type="entry name" value="E1-E2_ATPase"/>
    <property type="match status" value="1"/>
</dbReference>
<keyword evidence="13" id="KW-1185">Reference proteome</keyword>
<feature type="domain" description="HMA" evidence="11">
    <location>
        <begin position="117"/>
        <end position="182"/>
    </location>
</feature>
<evidence type="ECO:0000256" key="3">
    <source>
        <dbReference type="ARBA" id="ARBA00022692"/>
    </source>
</evidence>
<dbReference type="Pfam" id="PF00501">
    <property type="entry name" value="AMP-binding"/>
    <property type="match status" value="1"/>
</dbReference>
<dbReference type="NCBIfam" id="TIGR01525">
    <property type="entry name" value="ATPase-IB_hvy"/>
    <property type="match status" value="1"/>
</dbReference>
<keyword evidence="3 10" id="KW-0812">Transmembrane</keyword>
<keyword evidence="8 10" id="KW-1133">Transmembrane helix</keyword>
<keyword evidence="7" id="KW-1278">Translocase</keyword>
<keyword evidence="5 10" id="KW-0547">Nucleotide-binding</keyword>
<organism evidence="12 13">
    <name type="scientific">Mycena chlorophos</name>
    <name type="common">Agaric fungus</name>
    <name type="synonym">Agaricus chlorophos</name>
    <dbReference type="NCBI Taxonomy" id="658473"/>
    <lineage>
        <taxon>Eukaryota</taxon>
        <taxon>Fungi</taxon>
        <taxon>Dikarya</taxon>
        <taxon>Basidiomycota</taxon>
        <taxon>Agaricomycotina</taxon>
        <taxon>Agaricomycetes</taxon>
        <taxon>Agaricomycetidae</taxon>
        <taxon>Agaricales</taxon>
        <taxon>Marasmiineae</taxon>
        <taxon>Mycenaceae</taxon>
        <taxon>Mycena</taxon>
    </lineage>
</organism>
<dbReference type="Gene3D" id="3.40.50.1000">
    <property type="entry name" value="HAD superfamily/HAD-like"/>
    <property type="match status" value="1"/>
</dbReference>
<dbReference type="CDD" id="cd00371">
    <property type="entry name" value="HMA"/>
    <property type="match status" value="1"/>
</dbReference>
<dbReference type="PROSITE" id="PS50846">
    <property type="entry name" value="HMA_2"/>
    <property type="match status" value="2"/>
</dbReference>
<dbReference type="PRINTS" id="PR00119">
    <property type="entry name" value="CATATPASE"/>
</dbReference>
<dbReference type="SUPFAM" id="SSF56801">
    <property type="entry name" value="Acetyl-CoA synthetase-like"/>
    <property type="match status" value="1"/>
</dbReference>
<evidence type="ECO:0000313" key="13">
    <source>
        <dbReference type="Proteomes" id="UP000613580"/>
    </source>
</evidence>
<dbReference type="NCBIfam" id="TIGR01494">
    <property type="entry name" value="ATPase_P-type"/>
    <property type="match status" value="1"/>
</dbReference>
<dbReference type="Gene3D" id="2.70.150.10">
    <property type="entry name" value="Calcium-transporting ATPase, cytoplasmic transduction domain A"/>
    <property type="match status" value="1"/>
</dbReference>
<feature type="transmembrane region" description="Helical" evidence="10">
    <location>
        <begin position="295"/>
        <end position="321"/>
    </location>
</feature>
<evidence type="ECO:0000256" key="10">
    <source>
        <dbReference type="RuleBase" id="RU362081"/>
    </source>
</evidence>
<dbReference type="Gene3D" id="3.40.50.12780">
    <property type="entry name" value="N-terminal domain of ligase-like"/>
    <property type="match status" value="1"/>
</dbReference>
<dbReference type="InterPro" id="IPR036412">
    <property type="entry name" value="HAD-like_sf"/>
</dbReference>
<dbReference type="Pfam" id="PF00403">
    <property type="entry name" value="HMA"/>
    <property type="match status" value="2"/>
</dbReference>
<feature type="transmembrane region" description="Helical" evidence="10">
    <location>
        <begin position="426"/>
        <end position="444"/>
    </location>
</feature>
<dbReference type="InterPro" id="IPR006121">
    <property type="entry name" value="HMA_dom"/>
</dbReference>
<feature type="domain" description="HMA" evidence="11">
    <location>
        <begin position="18"/>
        <end position="81"/>
    </location>
</feature>
<evidence type="ECO:0000256" key="4">
    <source>
        <dbReference type="ARBA" id="ARBA00022723"/>
    </source>
</evidence>
<dbReference type="PROSITE" id="PS00154">
    <property type="entry name" value="ATPASE_E1_E2"/>
    <property type="match status" value="1"/>
</dbReference>
<dbReference type="Proteomes" id="UP000613580">
    <property type="component" value="Unassembled WGS sequence"/>
</dbReference>
<dbReference type="GO" id="GO:0055070">
    <property type="term" value="P:copper ion homeostasis"/>
    <property type="evidence" value="ECO:0007669"/>
    <property type="project" value="TreeGrafter"/>
</dbReference>
<evidence type="ECO:0000256" key="8">
    <source>
        <dbReference type="ARBA" id="ARBA00022989"/>
    </source>
</evidence>
<dbReference type="InterPro" id="IPR042099">
    <property type="entry name" value="ANL_N_sf"/>
</dbReference>
<reference evidence="12" key="1">
    <citation type="submission" date="2020-05" db="EMBL/GenBank/DDBJ databases">
        <title>Mycena genomes resolve the evolution of fungal bioluminescence.</title>
        <authorList>
            <person name="Tsai I.J."/>
        </authorList>
    </citation>
    <scope>NUCLEOTIDE SEQUENCE</scope>
    <source>
        <strain evidence="12">110903Hualien_Pintung</strain>
    </source>
</reference>
<proteinExistence type="inferred from homology"/>
<dbReference type="InterPro" id="IPR045851">
    <property type="entry name" value="AMP-bd_C_sf"/>
</dbReference>
<evidence type="ECO:0000313" key="12">
    <source>
        <dbReference type="EMBL" id="KAF7288235.1"/>
    </source>
</evidence>
<dbReference type="InterPro" id="IPR025110">
    <property type="entry name" value="AMP-bd_C"/>
</dbReference>
<dbReference type="OrthoDB" id="10253115at2759"/>
<dbReference type="SUPFAM" id="SSF81665">
    <property type="entry name" value="Calcium ATPase, transmembrane domain M"/>
    <property type="match status" value="1"/>
</dbReference>
<dbReference type="InterPro" id="IPR017969">
    <property type="entry name" value="Heavy-metal-associated_CS"/>
</dbReference>
<evidence type="ECO:0000259" key="11">
    <source>
        <dbReference type="PROSITE" id="PS50846"/>
    </source>
</evidence>
<feature type="transmembrane region" description="Helical" evidence="10">
    <location>
        <begin position="597"/>
        <end position="618"/>
    </location>
</feature>
<keyword evidence="9 10" id="KW-0472">Membrane</keyword>
<dbReference type="Gene3D" id="3.30.300.30">
    <property type="match status" value="1"/>
</dbReference>
<dbReference type="InterPro" id="IPR008250">
    <property type="entry name" value="ATPase_P-typ_transduc_dom_A_sf"/>
</dbReference>
<dbReference type="SUPFAM" id="SSF56784">
    <property type="entry name" value="HAD-like"/>
    <property type="match status" value="1"/>
</dbReference>
<dbReference type="SFLD" id="SFLDS00003">
    <property type="entry name" value="Haloacid_Dehalogenase"/>
    <property type="match status" value="1"/>
</dbReference>
<dbReference type="GO" id="GO:0043682">
    <property type="term" value="F:P-type divalent copper transporter activity"/>
    <property type="evidence" value="ECO:0007669"/>
    <property type="project" value="TreeGrafter"/>
</dbReference>
<dbReference type="SFLD" id="SFLDG00002">
    <property type="entry name" value="C1.7:_P-type_atpase_like"/>
    <property type="match status" value="1"/>
</dbReference>
<dbReference type="PROSITE" id="PS00455">
    <property type="entry name" value="AMP_BINDING"/>
    <property type="match status" value="1"/>
</dbReference>
<dbReference type="InterPro" id="IPR023298">
    <property type="entry name" value="ATPase_P-typ_TM_dom_sf"/>
</dbReference>
<dbReference type="InterPro" id="IPR023299">
    <property type="entry name" value="ATPase_P-typ_cyto_dom_N"/>
</dbReference>
<evidence type="ECO:0000256" key="1">
    <source>
        <dbReference type="ARBA" id="ARBA00004141"/>
    </source>
</evidence>
<dbReference type="InterPro" id="IPR000873">
    <property type="entry name" value="AMP-dep_synth/lig_dom"/>
</dbReference>
<dbReference type="Pfam" id="PF00702">
    <property type="entry name" value="Hydrolase"/>
    <property type="match status" value="1"/>
</dbReference>
<feature type="transmembrane region" description="Helical" evidence="10">
    <location>
        <begin position="341"/>
        <end position="361"/>
    </location>
</feature>
<evidence type="ECO:0000256" key="7">
    <source>
        <dbReference type="ARBA" id="ARBA00022967"/>
    </source>
</evidence>
<dbReference type="PANTHER" id="PTHR43520">
    <property type="entry name" value="ATP7, ISOFORM B"/>
    <property type="match status" value="1"/>
</dbReference>
<feature type="transmembrane region" description="Helical" evidence="10">
    <location>
        <begin position="393"/>
        <end position="414"/>
    </location>
</feature>
<dbReference type="GO" id="GO:0016020">
    <property type="term" value="C:membrane"/>
    <property type="evidence" value="ECO:0007669"/>
    <property type="project" value="UniProtKB-SubCell"/>
</dbReference>
<dbReference type="InterPro" id="IPR036163">
    <property type="entry name" value="HMA_dom_sf"/>
</dbReference>
<dbReference type="GO" id="GO:0005524">
    <property type="term" value="F:ATP binding"/>
    <property type="evidence" value="ECO:0007669"/>
    <property type="project" value="UniProtKB-UniRule"/>
</dbReference>
<dbReference type="InterPro" id="IPR059000">
    <property type="entry name" value="ATPase_P-type_domA"/>
</dbReference>
<dbReference type="SUPFAM" id="SSF81653">
    <property type="entry name" value="Calcium ATPase, transduction domain A"/>
    <property type="match status" value="1"/>
</dbReference>
<keyword evidence="4 10" id="KW-0479">Metal-binding</keyword>
<dbReference type="InterPro" id="IPR023214">
    <property type="entry name" value="HAD_sf"/>
</dbReference>
<dbReference type="PROSITE" id="PS01047">
    <property type="entry name" value="HMA_1"/>
    <property type="match status" value="1"/>
</dbReference>
<evidence type="ECO:0000256" key="9">
    <source>
        <dbReference type="ARBA" id="ARBA00023136"/>
    </source>
</evidence>
<name>A0A8H6RYY8_MYCCL</name>
<dbReference type="Gene3D" id="3.30.70.100">
    <property type="match status" value="2"/>
</dbReference>
<dbReference type="SUPFAM" id="SSF55008">
    <property type="entry name" value="HMA, heavy metal-associated domain"/>
    <property type="match status" value="3"/>
</dbReference>
<dbReference type="InterPro" id="IPR044492">
    <property type="entry name" value="P_typ_ATPase_HD_dom"/>
</dbReference>
<dbReference type="PANTHER" id="PTHR43520:SF32">
    <property type="entry name" value="COPPER RESISTANCE P-TYPE ATPASE (EUROFUNG)"/>
    <property type="match status" value="1"/>
</dbReference>
<comment type="caution">
    <text evidence="12">The sequence shown here is derived from an EMBL/GenBank/DDBJ whole genome shotgun (WGS) entry which is preliminary data.</text>
</comment>
<comment type="similarity">
    <text evidence="2 10">Belongs to the cation transport ATPase (P-type) (TC 3.A.3) family. Type IB subfamily.</text>
</comment>
<dbReference type="Pfam" id="PF13193">
    <property type="entry name" value="AMP-binding_C"/>
    <property type="match status" value="1"/>
</dbReference>
<dbReference type="GO" id="GO:0016887">
    <property type="term" value="F:ATP hydrolysis activity"/>
    <property type="evidence" value="ECO:0007669"/>
    <property type="project" value="InterPro"/>
</dbReference>
<gene>
    <name evidence="12" type="ORF">HMN09_01413700</name>
</gene>
<evidence type="ECO:0000256" key="5">
    <source>
        <dbReference type="ARBA" id="ARBA00022741"/>
    </source>
</evidence>
<dbReference type="InterPro" id="IPR020845">
    <property type="entry name" value="AMP-binding_CS"/>
</dbReference>
<dbReference type="EMBL" id="JACAZE010000043">
    <property type="protein sequence ID" value="KAF7288235.1"/>
    <property type="molecule type" value="Genomic_DNA"/>
</dbReference>